<feature type="compositionally biased region" description="Low complexity" evidence="1">
    <location>
        <begin position="235"/>
        <end position="249"/>
    </location>
</feature>
<comment type="caution">
    <text evidence="2">The sequence shown here is derived from an EMBL/GenBank/DDBJ whole genome shotgun (WGS) entry which is preliminary data.</text>
</comment>
<gene>
    <name evidence="2" type="ORF">B0H17DRAFT_1201641</name>
</gene>
<accession>A0AAD7GH19</accession>
<reference evidence="2" key="1">
    <citation type="submission" date="2023-03" db="EMBL/GenBank/DDBJ databases">
        <title>Massive genome expansion in bonnet fungi (Mycena s.s.) driven by repeated elements and novel gene families across ecological guilds.</title>
        <authorList>
            <consortium name="Lawrence Berkeley National Laboratory"/>
            <person name="Harder C.B."/>
            <person name="Miyauchi S."/>
            <person name="Viragh M."/>
            <person name="Kuo A."/>
            <person name="Thoen E."/>
            <person name="Andreopoulos B."/>
            <person name="Lu D."/>
            <person name="Skrede I."/>
            <person name="Drula E."/>
            <person name="Henrissat B."/>
            <person name="Morin E."/>
            <person name="Kohler A."/>
            <person name="Barry K."/>
            <person name="LaButti K."/>
            <person name="Morin E."/>
            <person name="Salamov A."/>
            <person name="Lipzen A."/>
            <person name="Mereny Z."/>
            <person name="Hegedus B."/>
            <person name="Baldrian P."/>
            <person name="Stursova M."/>
            <person name="Weitz H."/>
            <person name="Taylor A."/>
            <person name="Grigoriev I.V."/>
            <person name="Nagy L.G."/>
            <person name="Martin F."/>
            <person name="Kauserud H."/>
        </authorList>
    </citation>
    <scope>NUCLEOTIDE SEQUENCE</scope>
    <source>
        <strain evidence="2">CBHHK067</strain>
    </source>
</reference>
<dbReference type="Proteomes" id="UP001221757">
    <property type="component" value="Unassembled WGS sequence"/>
</dbReference>
<dbReference type="EMBL" id="JARKIE010000064">
    <property type="protein sequence ID" value="KAJ7690516.1"/>
    <property type="molecule type" value="Genomic_DNA"/>
</dbReference>
<keyword evidence="3" id="KW-1185">Reference proteome</keyword>
<protein>
    <submittedName>
        <fullName evidence="2">Uncharacterized protein</fullName>
    </submittedName>
</protein>
<evidence type="ECO:0000313" key="3">
    <source>
        <dbReference type="Proteomes" id="UP001221757"/>
    </source>
</evidence>
<feature type="compositionally biased region" description="Low complexity" evidence="1">
    <location>
        <begin position="166"/>
        <end position="175"/>
    </location>
</feature>
<organism evidence="2 3">
    <name type="scientific">Mycena rosella</name>
    <name type="common">Pink bonnet</name>
    <name type="synonym">Agaricus rosellus</name>
    <dbReference type="NCBI Taxonomy" id="1033263"/>
    <lineage>
        <taxon>Eukaryota</taxon>
        <taxon>Fungi</taxon>
        <taxon>Dikarya</taxon>
        <taxon>Basidiomycota</taxon>
        <taxon>Agaricomycotina</taxon>
        <taxon>Agaricomycetes</taxon>
        <taxon>Agaricomycetidae</taxon>
        <taxon>Agaricales</taxon>
        <taxon>Marasmiineae</taxon>
        <taxon>Mycenaceae</taxon>
        <taxon>Mycena</taxon>
    </lineage>
</organism>
<dbReference type="AlphaFoldDB" id="A0AAD7GH19"/>
<evidence type="ECO:0000313" key="2">
    <source>
        <dbReference type="EMBL" id="KAJ7690516.1"/>
    </source>
</evidence>
<feature type="region of interest" description="Disordered" evidence="1">
    <location>
        <begin position="166"/>
        <end position="188"/>
    </location>
</feature>
<name>A0AAD7GH19_MYCRO</name>
<sequence>MHSQPRVAPDALPAISILPPRRHPASIPDNALPISYPRLLHEDYSCRIHPCPTPASAHRRADVTTLAWIRNTEYGHGSAFALQRMLLRPRRIRYHCQTARRRRPLELAYSRRFEPCRYTLPVDDLSISPTPAIQSPTHALANPSARPAPAPPCPCPAFGCVPHTNPHARPTPAAHAHPRSHSDSSRGTSQRLVAFGSDASSAARPRAIAVAGRLPWIRFYAPRIPFFLRVPYRPRSPSDPLASSSSSDACMRDDRGSECGGRSVFDSTHVFIEYGRVLPDTDTVDACVFGFGFGFGFAGGVAALG</sequence>
<feature type="region of interest" description="Disordered" evidence="1">
    <location>
        <begin position="235"/>
        <end position="254"/>
    </location>
</feature>
<evidence type="ECO:0000256" key="1">
    <source>
        <dbReference type="SAM" id="MobiDB-lite"/>
    </source>
</evidence>
<proteinExistence type="predicted"/>